<evidence type="ECO:0000313" key="1">
    <source>
        <dbReference type="EMBL" id="GFS08044.1"/>
    </source>
</evidence>
<dbReference type="Proteomes" id="UP000762676">
    <property type="component" value="Unassembled WGS sequence"/>
</dbReference>
<gene>
    <name evidence="1" type="ORF">ElyMa_003005700</name>
</gene>
<sequence>MQRIRATLARTGTVSALTLSQASYFYILLDSCWNLDERFTHGRLAALDVLACFCPTLSLPHPYSPSQLALSLFNSTAVRRI</sequence>
<dbReference type="AlphaFoldDB" id="A0AAV4IC48"/>
<evidence type="ECO:0000313" key="2">
    <source>
        <dbReference type="Proteomes" id="UP000762676"/>
    </source>
</evidence>
<protein>
    <submittedName>
        <fullName evidence="1">Uncharacterized protein</fullName>
    </submittedName>
</protein>
<reference evidence="1 2" key="1">
    <citation type="journal article" date="2021" name="Elife">
        <title>Chloroplast acquisition without the gene transfer in kleptoplastic sea slugs, Plakobranchus ocellatus.</title>
        <authorList>
            <person name="Maeda T."/>
            <person name="Takahashi S."/>
            <person name="Yoshida T."/>
            <person name="Shimamura S."/>
            <person name="Takaki Y."/>
            <person name="Nagai Y."/>
            <person name="Toyoda A."/>
            <person name="Suzuki Y."/>
            <person name="Arimoto A."/>
            <person name="Ishii H."/>
            <person name="Satoh N."/>
            <person name="Nishiyama T."/>
            <person name="Hasebe M."/>
            <person name="Maruyama T."/>
            <person name="Minagawa J."/>
            <person name="Obokata J."/>
            <person name="Shigenobu S."/>
        </authorList>
    </citation>
    <scope>NUCLEOTIDE SEQUENCE [LARGE SCALE GENOMIC DNA]</scope>
</reference>
<name>A0AAV4IC48_9GAST</name>
<proteinExistence type="predicted"/>
<keyword evidence="2" id="KW-1185">Reference proteome</keyword>
<comment type="caution">
    <text evidence="1">The sequence shown here is derived from an EMBL/GenBank/DDBJ whole genome shotgun (WGS) entry which is preliminary data.</text>
</comment>
<organism evidence="1 2">
    <name type="scientific">Elysia marginata</name>
    <dbReference type="NCBI Taxonomy" id="1093978"/>
    <lineage>
        <taxon>Eukaryota</taxon>
        <taxon>Metazoa</taxon>
        <taxon>Spiralia</taxon>
        <taxon>Lophotrochozoa</taxon>
        <taxon>Mollusca</taxon>
        <taxon>Gastropoda</taxon>
        <taxon>Heterobranchia</taxon>
        <taxon>Euthyneura</taxon>
        <taxon>Panpulmonata</taxon>
        <taxon>Sacoglossa</taxon>
        <taxon>Placobranchoidea</taxon>
        <taxon>Plakobranchidae</taxon>
        <taxon>Elysia</taxon>
    </lineage>
</organism>
<accession>A0AAV4IC48</accession>
<dbReference type="EMBL" id="BMAT01006184">
    <property type="protein sequence ID" value="GFS08044.1"/>
    <property type="molecule type" value="Genomic_DNA"/>
</dbReference>